<dbReference type="InterPro" id="IPR003761">
    <property type="entry name" value="Exonuc_VII_S"/>
</dbReference>
<proteinExistence type="inferred from homology"/>
<protein>
    <recommendedName>
        <fullName evidence="6">Exodeoxyribonuclease VII small subunit</fullName>
        <ecNumber evidence="6">3.1.11.6</ecNumber>
    </recommendedName>
</protein>
<gene>
    <name evidence="8" type="primary">xseB</name>
    <name evidence="8" type="ORF">E7101_08795</name>
</gene>
<keyword evidence="2" id="KW-0963">Cytoplasm</keyword>
<evidence type="ECO:0000256" key="7">
    <source>
        <dbReference type="SAM" id="Coils"/>
    </source>
</evidence>
<sequence>MKEEMKYEAAMAELQSIVREMENDELDIDQMTEQLKRAQQLIKLCKDKLTKTDAEIKKILTE</sequence>
<evidence type="ECO:0000313" key="9">
    <source>
        <dbReference type="Proteomes" id="UP000806522"/>
    </source>
</evidence>
<comment type="caution">
    <text evidence="8">The sequence shown here is derived from an EMBL/GenBank/DDBJ whole genome shotgun (WGS) entry which is preliminary data.</text>
</comment>
<reference evidence="8" key="1">
    <citation type="submission" date="2019-04" db="EMBL/GenBank/DDBJ databases">
        <title>Evolution of Biomass-Degrading Anaerobic Consortia Revealed by Metagenomics.</title>
        <authorList>
            <person name="Peng X."/>
        </authorList>
    </citation>
    <scope>NUCLEOTIDE SEQUENCE</scope>
    <source>
        <strain evidence="8">SIG140</strain>
    </source>
</reference>
<name>A0A9D5P566_XYLRU</name>
<dbReference type="SUPFAM" id="SSF116842">
    <property type="entry name" value="XseB-like"/>
    <property type="match status" value="1"/>
</dbReference>
<evidence type="ECO:0000256" key="2">
    <source>
        <dbReference type="ARBA" id="ARBA00022490"/>
    </source>
</evidence>
<dbReference type="Gene3D" id="1.10.287.1040">
    <property type="entry name" value="Exonuclease VII, small subunit"/>
    <property type="match status" value="1"/>
</dbReference>
<keyword evidence="4 8" id="KW-0378">Hydrolase</keyword>
<dbReference type="EC" id="3.1.11.6" evidence="6"/>
<evidence type="ECO:0000256" key="4">
    <source>
        <dbReference type="ARBA" id="ARBA00022801"/>
    </source>
</evidence>
<dbReference type="Proteomes" id="UP000806522">
    <property type="component" value="Unassembled WGS sequence"/>
</dbReference>
<dbReference type="NCBIfam" id="TIGR01280">
    <property type="entry name" value="xseB"/>
    <property type="match status" value="1"/>
</dbReference>
<feature type="coiled-coil region" evidence="7">
    <location>
        <begin position="4"/>
        <end position="55"/>
    </location>
</feature>
<accession>A0A9D5P566</accession>
<dbReference type="EMBL" id="SUYC01000008">
    <property type="protein sequence ID" value="MBE6271033.1"/>
    <property type="molecule type" value="Genomic_DNA"/>
</dbReference>
<evidence type="ECO:0000256" key="3">
    <source>
        <dbReference type="ARBA" id="ARBA00022722"/>
    </source>
</evidence>
<evidence type="ECO:0000256" key="6">
    <source>
        <dbReference type="NCBIfam" id="TIGR01280"/>
    </source>
</evidence>
<dbReference type="GO" id="GO:0008855">
    <property type="term" value="F:exodeoxyribonuclease VII activity"/>
    <property type="evidence" value="ECO:0007669"/>
    <property type="project" value="UniProtKB-UniRule"/>
</dbReference>
<dbReference type="GO" id="GO:0006308">
    <property type="term" value="P:DNA catabolic process"/>
    <property type="evidence" value="ECO:0007669"/>
    <property type="project" value="UniProtKB-UniRule"/>
</dbReference>
<comment type="similarity">
    <text evidence="1">Belongs to the XseB family.</text>
</comment>
<dbReference type="GO" id="GO:0009318">
    <property type="term" value="C:exodeoxyribonuclease VII complex"/>
    <property type="evidence" value="ECO:0007669"/>
    <property type="project" value="UniProtKB-UniRule"/>
</dbReference>
<evidence type="ECO:0000313" key="8">
    <source>
        <dbReference type="EMBL" id="MBE6271033.1"/>
    </source>
</evidence>
<evidence type="ECO:0000256" key="5">
    <source>
        <dbReference type="ARBA" id="ARBA00022839"/>
    </source>
</evidence>
<dbReference type="AlphaFoldDB" id="A0A9D5P566"/>
<keyword evidence="3" id="KW-0540">Nuclease</keyword>
<organism evidence="8 9">
    <name type="scientific">Xylanibacter ruminicola</name>
    <name type="common">Prevotella ruminicola</name>
    <dbReference type="NCBI Taxonomy" id="839"/>
    <lineage>
        <taxon>Bacteria</taxon>
        <taxon>Pseudomonadati</taxon>
        <taxon>Bacteroidota</taxon>
        <taxon>Bacteroidia</taxon>
        <taxon>Bacteroidales</taxon>
        <taxon>Prevotellaceae</taxon>
        <taxon>Xylanibacter</taxon>
    </lineage>
</organism>
<evidence type="ECO:0000256" key="1">
    <source>
        <dbReference type="ARBA" id="ARBA00009998"/>
    </source>
</evidence>
<keyword evidence="5" id="KW-0269">Exonuclease</keyword>
<keyword evidence="7" id="KW-0175">Coiled coil</keyword>
<dbReference type="Pfam" id="PF02609">
    <property type="entry name" value="Exonuc_VII_S"/>
    <property type="match status" value="1"/>
</dbReference>
<dbReference type="InterPro" id="IPR037004">
    <property type="entry name" value="Exonuc_VII_ssu_sf"/>
</dbReference>